<dbReference type="InterPro" id="IPR032808">
    <property type="entry name" value="DoxX"/>
</dbReference>
<sequence>MALFDQLGKYRNTGILLIRVGLGIMFIIHGLPKLQGGPEMWAKIGLSMKNLHITFFPVVWGFLAAATETFGGVLFLLGLVFRPVCILLAFTMLVAVLNHLSQGQGISGASHAIEDGIVFLGFLFIGPGKYSIDKK</sequence>
<dbReference type="EMBL" id="WVHS01000001">
    <property type="protein sequence ID" value="MXV13990.1"/>
    <property type="molecule type" value="Genomic_DNA"/>
</dbReference>
<evidence type="ECO:0000256" key="2">
    <source>
        <dbReference type="ARBA" id="ARBA00006679"/>
    </source>
</evidence>
<dbReference type="InterPro" id="IPR051907">
    <property type="entry name" value="DoxX-like_oxidoreductase"/>
</dbReference>
<name>A0A7K1XSU8_9SPHI</name>
<evidence type="ECO:0000256" key="3">
    <source>
        <dbReference type="ARBA" id="ARBA00022475"/>
    </source>
</evidence>
<evidence type="ECO:0000256" key="6">
    <source>
        <dbReference type="ARBA" id="ARBA00023136"/>
    </source>
</evidence>
<dbReference type="GO" id="GO:0005886">
    <property type="term" value="C:plasma membrane"/>
    <property type="evidence" value="ECO:0007669"/>
    <property type="project" value="UniProtKB-SubCell"/>
</dbReference>
<dbReference type="PANTHER" id="PTHR33452:SF1">
    <property type="entry name" value="INNER MEMBRANE PROTEIN YPHA-RELATED"/>
    <property type="match status" value="1"/>
</dbReference>
<feature type="transmembrane region" description="Helical" evidence="7">
    <location>
        <begin position="84"/>
        <end position="100"/>
    </location>
</feature>
<dbReference type="AlphaFoldDB" id="A0A7K1XSU8"/>
<keyword evidence="4 7" id="KW-0812">Transmembrane</keyword>
<keyword evidence="9" id="KW-1185">Reference proteome</keyword>
<evidence type="ECO:0000256" key="5">
    <source>
        <dbReference type="ARBA" id="ARBA00022989"/>
    </source>
</evidence>
<comment type="similarity">
    <text evidence="2">Belongs to the DoxX family.</text>
</comment>
<gene>
    <name evidence="8" type="ORF">GS398_01650</name>
</gene>
<comment type="subcellular location">
    <subcellularLocation>
        <location evidence="1">Cell membrane</location>
        <topology evidence="1">Multi-pass membrane protein</topology>
    </subcellularLocation>
</comment>
<accession>A0A7K1XSU8</accession>
<dbReference type="Pfam" id="PF07681">
    <property type="entry name" value="DoxX"/>
    <property type="match status" value="1"/>
</dbReference>
<evidence type="ECO:0000256" key="7">
    <source>
        <dbReference type="SAM" id="Phobius"/>
    </source>
</evidence>
<evidence type="ECO:0000313" key="8">
    <source>
        <dbReference type="EMBL" id="MXV13990.1"/>
    </source>
</evidence>
<feature type="transmembrane region" description="Helical" evidence="7">
    <location>
        <begin position="51"/>
        <end position="77"/>
    </location>
</feature>
<evidence type="ECO:0000256" key="1">
    <source>
        <dbReference type="ARBA" id="ARBA00004651"/>
    </source>
</evidence>
<dbReference type="PANTHER" id="PTHR33452">
    <property type="entry name" value="OXIDOREDUCTASE CATD-RELATED"/>
    <property type="match status" value="1"/>
</dbReference>
<keyword evidence="5 7" id="KW-1133">Transmembrane helix</keyword>
<keyword evidence="3" id="KW-1003">Cell membrane</keyword>
<comment type="caution">
    <text evidence="8">The sequence shown here is derived from an EMBL/GenBank/DDBJ whole genome shotgun (WGS) entry which is preliminary data.</text>
</comment>
<reference evidence="8 9" key="1">
    <citation type="submission" date="2019-11" db="EMBL/GenBank/DDBJ databases">
        <title>Pedobacter sp. HMF7056 Genome sequencing and assembly.</title>
        <authorList>
            <person name="Kang H."/>
            <person name="Kim H."/>
            <person name="Joh K."/>
        </authorList>
    </citation>
    <scope>NUCLEOTIDE SEQUENCE [LARGE SCALE GENOMIC DNA]</scope>
    <source>
        <strain evidence="8 9">HMF7056</strain>
    </source>
</reference>
<evidence type="ECO:0000313" key="9">
    <source>
        <dbReference type="Proteomes" id="UP000451233"/>
    </source>
</evidence>
<proteinExistence type="inferred from homology"/>
<dbReference type="RefSeq" id="WP_160905003.1">
    <property type="nucleotide sequence ID" value="NZ_WVHS01000001.1"/>
</dbReference>
<organism evidence="8 9">
    <name type="scientific">Hufsiella ginkgonis</name>
    <dbReference type="NCBI Taxonomy" id="2695274"/>
    <lineage>
        <taxon>Bacteria</taxon>
        <taxon>Pseudomonadati</taxon>
        <taxon>Bacteroidota</taxon>
        <taxon>Sphingobacteriia</taxon>
        <taxon>Sphingobacteriales</taxon>
        <taxon>Sphingobacteriaceae</taxon>
        <taxon>Hufsiella</taxon>
    </lineage>
</organism>
<evidence type="ECO:0000256" key="4">
    <source>
        <dbReference type="ARBA" id="ARBA00022692"/>
    </source>
</evidence>
<feature type="transmembrane region" description="Helical" evidence="7">
    <location>
        <begin position="12"/>
        <end position="31"/>
    </location>
</feature>
<dbReference type="Proteomes" id="UP000451233">
    <property type="component" value="Unassembled WGS sequence"/>
</dbReference>
<protein>
    <submittedName>
        <fullName evidence="8">DoxX family membrane protein</fullName>
    </submittedName>
</protein>
<keyword evidence="6 7" id="KW-0472">Membrane</keyword>